<keyword evidence="1" id="KW-0472">Membrane</keyword>
<dbReference type="OrthoDB" id="9810847at2"/>
<dbReference type="AlphaFoldDB" id="A0A4Q9KP76"/>
<evidence type="ECO:0000313" key="3">
    <source>
        <dbReference type="Proteomes" id="UP000291933"/>
    </source>
</evidence>
<feature type="transmembrane region" description="Helical" evidence="1">
    <location>
        <begin position="64"/>
        <end position="87"/>
    </location>
</feature>
<dbReference type="Pfam" id="PF04020">
    <property type="entry name" value="Phage_holin_4_2"/>
    <property type="match status" value="1"/>
</dbReference>
<dbReference type="RefSeq" id="WP_131170925.1">
    <property type="nucleotide sequence ID" value="NZ_FXTL01000002.1"/>
</dbReference>
<dbReference type="PANTHER" id="PTHR37309:SF1">
    <property type="entry name" value="SLR0284 PROTEIN"/>
    <property type="match status" value="1"/>
</dbReference>
<keyword evidence="3" id="KW-1185">Reference proteome</keyword>
<organism evidence="2 3">
    <name type="scientific">Propioniciclava tarda</name>
    <dbReference type="NCBI Taxonomy" id="433330"/>
    <lineage>
        <taxon>Bacteria</taxon>
        <taxon>Bacillati</taxon>
        <taxon>Actinomycetota</taxon>
        <taxon>Actinomycetes</taxon>
        <taxon>Propionibacteriales</taxon>
        <taxon>Propionibacteriaceae</taxon>
        <taxon>Propioniciclava</taxon>
    </lineage>
</organism>
<feature type="transmembrane region" description="Helical" evidence="1">
    <location>
        <begin position="99"/>
        <end position="120"/>
    </location>
</feature>
<proteinExistence type="predicted"/>
<evidence type="ECO:0000313" key="2">
    <source>
        <dbReference type="EMBL" id="TBT95810.1"/>
    </source>
</evidence>
<protein>
    <submittedName>
        <fullName evidence="2">Phage holin family protein</fullName>
    </submittedName>
</protein>
<evidence type="ECO:0000256" key="1">
    <source>
        <dbReference type="SAM" id="Phobius"/>
    </source>
</evidence>
<comment type="caution">
    <text evidence="2">The sequence shown here is derived from an EMBL/GenBank/DDBJ whole genome shotgun (WGS) entry which is preliminary data.</text>
</comment>
<dbReference type="InterPro" id="IPR007165">
    <property type="entry name" value="Phage_holin_4_2"/>
</dbReference>
<keyword evidence="1" id="KW-0812">Transmembrane</keyword>
<dbReference type="EMBL" id="SDMR01000002">
    <property type="protein sequence ID" value="TBT95810.1"/>
    <property type="molecule type" value="Genomic_DNA"/>
</dbReference>
<feature type="transmembrane region" description="Helical" evidence="1">
    <location>
        <begin position="35"/>
        <end position="52"/>
    </location>
</feature>
<reference evidence="2 3" key="1">
    <citation type="submission" date="2019-01" db="EMBL/GenBank/DDBJ databases">
        <title>Lactibacter flavus gen. nov., sp. nov., a novel bacterium of the family Propionibacteriaceae isolated from raw milk and dairy products.</title>
        <authorList>
            <person name="Huptas C."/>
            <person name="Wenning M."/>
            <person name="Breitenwieser F."/>
            <person name="Doll E."/>
            <person name="Von Neubeck M."/>
            <person name="Busse H.-J."/>
            <person name="Scherer S."/>
        </authorList>
    </citation>
    <scope>NUCLEOTIDE SEQUENCE [LARGE SCALE GENOMIC DNA]</scope>
    <source>
        <strain evidence="2 3">DSM 22130</strain>
    </source>
</reference>
<dbReference type="PANTHER" id="PTHR37309">
    <property type="entry name" value="SLR0284 PROTEIN"/>
    <property type="match status" value="1"/>
</dbReference>
<name>A0A4Q9KP76_PROTD</name>
<sequence length="125" mass="12785">MTFLVRTFVTAVSVAVAAFLIQGISVTGNSVTDKLVTLVAVALVIGVLNTLVKPILQALTGCLIMVTFGLFLLVINAGLLLLASVIAQSFGLGFSVAGFLPALFGSIIISIVSGVMNGMLGTNRS</sequence>
<dbReference type="Proteomes" id="UP000291933">
    <property type="component" value="Unassembled WGS sequence"/>
</dbReference>
<accession>A0A4Q9KP76</accession>
<keyword evidence="1" id="KW-1133">Transmembrane helix</keyword>
<gene>
    <name evidence="2" type="ORF">ET996_02190</name>
</gene>